<sequence length="63" mass="6970">MAQAERDEEAEAVLEYERFKAQGVILVDIGAGRVKIQKLDGETTVQHVNDVESGGEKHAAERF</sequence>
<evidence type="ECO:0000313" key="1">
    <source>
        <dbReference type="EMBL" id="KAK3680508.1"/>
    </source>
</evidence>
<name>A0ACC3M9A5_9PEZI</name>
<reference evidence="1" key="1">
    <citation type="submission" date="2023-07" db="EMBL/GenBank/DDBJ databases">
        <title>Black Yeasts Isolated from many extreme environments.</title>
        <authorList>
            <person name="Coleine C."/>
            <person name="Stajich J.E."/>
            <person name="Selbmann L."/>
        </authorList>
    </citation>
    <scope>NUCLEOTIDE SEQUENCE</scope>
    <source>
        <strain evidence="1">CCFEE 5714</strain>
    </source>
</reference>
<gene>
    <name evidence="1" type="ORF">LTR37_021200</name>
</gene>
<proteinExistence type="predicted"/>
<organism evidence="1 2">
    <name type="scientific">Vermiconidia calcicola</name>
    <dbReference type="NCBI Taxonomy" id="1690605"/>
    <lineage>
        <taxon>Eukaryota</taxon>
        <taxon>Fungi</taxon>
        <taxon>Dikarya</taxon>
        <taxon>Ascomycota</taxon>
        <taxon>Pezizomycotina</taxon>
        <taxon>Dothideomycetes</taxon>
        <taxon>Dothideomycetidae</taxon>
        <taxon>Mycosphaerellales</taxon>
        <taxon>Extremaceae</taxon>
        <taxon>Vermiconidia</taxon>
    </lineage>
</organism>
<protein>
    <submittedName>
        <fullName evidence="1">Uncharacterized protein</fullName>
    </submittedName>
</protein>
<dbReference type="EMBL" id="JAUTXU010000447">
    <property type="protein sequence ID" value="KAK3680508.1"/>
    <property type="molecule type" value="Genomic_DNA"/>
</dbReference>
<keyword evidence="2" id="KW-1185">Reference proteome</keyword>
<evidence type="ECO:0000313" key="2">
    <source>
        <dbReference type="Proteomes" id="UP001281147"/>
    </source>
</evidence>
<accession>A0ACC3M9A5</accession>
<dbReference type="Proteomes" id="UP001281147">
    <property type="component" value="Unassembled WGS sequence"/>
</dbReference>
<comment type="caution">
    <text evidence="1">The sequence shown here is derived from an EMBL/GenBank/DDBJ whole genome shotgun (WGS) entry which is preliminary data.</text>
</comment>